<dbReference type="PANTHER" id="PTHR12454">
    <property type="entry name" value="TRIMERIC INTRACELLULAR CATION CHANNEL"/>
    <property type="match status" value="1"/>
</dbReference>
<comment type="caution">
    <text evidence="14">The sequence shown here is derived from an EMBL/GenBank/DDBJ whole genome shotgun (WGS) entry which is preliminary data.</text>
</comment>
<name>A0A7I8VV06_9ANNE</name>
<sequence length="291" mass="32917">MDQQKLMEYATIVAKLKMYPYFDIANYILMCIIVREDNHPQPGSGNNSPLFSRKHPLACWVASMVLCFAGSILGNFLVGEPVITPFKNHTDLLTATAVWYCINYSPFDIIYKMTKFSPIKWVVMCAKEVQRVHKIHHGVAYAFKAYPGAYVVIVILGVVKGAGSSLMRPVARLAAGIWKPHDKTEWLSPSFATKSSVVASIVFLCERLNMIPQLPHPTLYFTVVLFFIYFRLSALIVDIQDPFAPFENLFCNIFMGGVWDALKKATTKTDKKEDSKQYAKADKPKEDKKND</sequence>
<dbReference type="PANTHER" id="PTHR12454:SF11">
    <property type="entry name" value="GH25683P"/>
    <property type="match status" value="1"/>
</dbReference>
<dbReference type="AlphaFoldDB" id="A0A7I8VV06"/>
<keyword evidence="15" id="KW-1185">Reference proteome</keyword>
<evidence type="ECO:0000256" key="13">
    <source>
        <dbReference type="SAM" id="Phobius"/>
    </source>
</evidence>
<evidence type="ECO:0000256" key="4">
    <source>
        <dbReference type="ARBA" id="ARBA00022538"/>
    </source>
</evidence>
<evidence type="ECO:0000256" key="8">
    <source>
        <dbReference type="ARBA" id="ARBA00022989"/>
    </source>
</evidence>
<evidence type="ECO:0000256" key="6">
    <source>
        <dbReference type="ARBA" id="ARBA00022826"/>
    </source>
</evidence>
<evidence type="ECO:0000256" key="12">
    <source>
        <dbReference type="SAM" id="MobiDB-lite"/>
    </source>
</evidence>
<evidence type="ECO:0000313" key="14">
    <source>
        <dbReference type="EMBL" id="CAD5119572.1"/>
    </source>
</evidence>
<comment type="similarity">
    <text evidence="2">Belongs to the TMEM38 family.</text>
</comment>
<organism evidence="14 15">
    <name type="scientific">Dimorphilus gyrociliatus</name>
    <dbReference type="NCBI Taxonomy" id="2664684"/>
    <lineage>
        <taxon>Eukaryota</taxon>
        <taxon>Metazoa</taxon>
        <taxon>Spiralia</taxon>
        <taxon>Lophotrochozoa</taxon>
        <taxon>Annelida</taxon>
        <taxon>Polychaeta</taxon>
        <taxon>Polychaeta incertae sedis</taxon>
        <taxon>Dinophilidae</taxon>
        <taxon>Dimorphilus</taxon>
    </lineage>
</organism>
<feature type="region of interest" description="Disordered" evidence="12">
    <location>
        <begin position="266"/>
        <end position="291"/>
    </location>
</feature>
<comment type="subcellular location">
    <subcellularLocation>
        <location evidence="1">Endomembrane system</location>
        <topology evidence="1">Multi-pass membrane protein</topology>
    </subcellularLocation>
</comment>
<keyword evidence="5 13" id="KW-0812">Transmembrane</keyword>
<keyword evidence="11" id="KW-0407">Ion channel</keyword>
<dbReference type="GO" id="GO:0012505">
    <property type="term" value="C:endomembrane system"/>
    <property type="evidence" value="ECO:0007669"/>
    <property type="project" value="UniProtKB-SubCell"/>
</dbReference>
<dbReference type="Pfam" id="PF05197">
    <property type="entry name" value="TRIC"/>
    <property type="match status" value="1"/>
</dbReference>
<keyword evidence="8 13" id="KW-1133">Transmembrane helix</keyword>
<dbReference type="Proteomes" id="UP000549394">
    <property type="component" value="Unassembled WGS sequence"/>
</dbReference>
<evidence type="ECO:0000313" key="15">
    <source>
        <dbReference type="Proteomes" id="UP000549394"/>
    </source>
</evidence>
<evidence type="ECO:0000256" key="2">
    <source>
        <dbReference type="ARBA" id="ARBA00005766"/>
    </source>
</evidence>
<feature type="transmembrane region" description="Helical" evidence="13">
    <location>
        <begin position="217"/>
        <end position="237"/>
    </location>
</feature>
<evidence type="ECO:0000256" key="3">
    <source>
        <dbReference type="ARBA" id="ARBA00022448"/>
    </source>
</evidence>
<evidence type="ECO:0000256" key="7">
    <source>
        <dbReference type="ARBA" id="ARBA00022958"/>
    </source>
</evidence>
<dbReference type="GO" id="GO:0042802">
    <property type="term" value="F:identical protein binding"/>
    <property type="evidence" value="ECO:0007669"/>
    <property type="project" value="InterPro"/>
</dbReference>
<gene>
    <name evidence="14" type="ORF">DGYR_LOCUS7787</name>
</gene>
<keyword evidence="3" id="KW-0813">Transport</keyword>
<evidence type="ECO:0000256" key="1">
    <source>
        <dbReference type="ARBA" id="ARBA00004127"/>
    </source>
</evidence>
<dbReference type="OrthoDB" id="195817at2759"/>
<keyword evidence="9" id="KW-0406">Ion transport</keyword>
<keyword evidence="10 13" id="KW-0472">Membrane</keyword>
<accession>A0A7I8VV06</accession>
<protein>
    <submittedName>
        <fullName evidence="14">DgyrCDS8174</fullName>
    </submittedName>
</protein>
<keyword evidence="4" id="KW-0633">Potassium transport</keyword>
<feature type="transmembrane region" description="Helical" evidence="13">
    <location>
        <begin position="57"/>
        <end position="77"/>
    </location>
</feature>
<reference evidence="14 15" key="1">
    <citation type="submission" date="2020-08" db="EMBL/GenBank/DDBJ databases">
        <authorList>
            <person name="Hejnol A."/>
        </authorList>
    </citation>
    <scope>NUCLEOTIDE SEQUENCE [LARGE SCALE GENOMIC DNA]</scope>
</reference>
<dbReference type="InterPro" id="IPR007866">
    <property type="entry name" value="TRIC_channel"/>
</dbReference>
<proteinExistence type="inferred from homology"/>
<keyword evidence="7" id="KW-0630">Potassium</keyword>
<evidence type="ECO:0000256" key="5">
    <source>
        <dbReference type="ARBA" id="ARBA00022692"/>
    </source>
</evidence>
<feature type="transmembrane region" description="Helical" evidence="13">
    <location>
        <begin position="139"/>
        <end position="159"/>
    </location>
</feature>
<dbReference type="EMBL" id="CAJFCJ010000010">
    <property type="protein sequence ID" value="CAD5119572.1"/>
    <property type="molecule type" value="Genomic_DNA"/>
</dbReference>
<dbReference type="GO" id="GO:0005267">
    <property type="term" value="F:potassium channel activity"/>
    <property type="evidence" value="ECO:0007669"/>
    <property type="project" value="UniProtKB-KW"/>
</dbReference>
<evidence type="ECO:0000256" key="11">
    <source>
        <dbReference type="ARBA" id="ARBA00023303"/>
    </source>
</evidence>
<dbReference type="GO" id="GO:0016020">
    <property type="term" value="C:membrane"/>
    <property type="evidence" value="ECO:0007669"/>
    <property type="project" value="InterPro"/>
</dbReference>
<evidence type="ECO:0000256" key="9">
    <source>
        <dbReference type="ARBA" id="ARBA00023065"/>
    </source>
</evidence>
<evidence type="ECO:0000256" key="10">
    <source>
        <dbReference type="ARBA" id="ARBA00023136"/>
    </source>
</evidence>
<keyword evidence="6" id="KW-0631">Potassium channel</keyword>